<dbReference type="InterPro" id="IPR049539">
    <property type="entry name" value="SPL"/>
</dbReference>
<evidence type="ECO:0000313" key="2">
    <source>
        <dbReference type="Proteomes" id="UP000007652"/>
    </source>
</evidence>
<dbReference type="OrthoDB" id="9783671at2"/>
<dbReference type="EC" id="4.1.99.-" evidence="1"/>
<dbReference type="RefSeq" id="WP_008908293.1">
    <property type="nucleotide sequence ID" value="NZ_CAKP01000046.1"/>
</dbReference>
<organism evidence="1 2">
    <name type="scientific">Caloramator australicus RC3</name>
    <dbReference type="NCBI Taxonomy" id="857293"/>
    <lineage>
        <taxon>Bacteria</taxon>
        <taxon>Bacillati</taxon>
        <taxon>Bacillota</taxon>
        <taxon>Clostridia</taxon>
        <taxon>Eubacteriales</taxon>
        <taxon>Clostridiaceae</taxon>
        <taxon>Caloramator</taxon>
    </lineage>
</organism>
<name>I7K636_9CLOT</name>
<protein>
    <submittedName>
        <fullName evidence="1">Spore photoproduct lyase</fullName>
        <ecNumber evidence="1">4.1.99.-</ecNumber>
    </submittedName>
</protein>
<dbReference type="Proteomes" id="UP000007652">
    <property type="component" value="Unassembled WGS sequence"/>
</dbReference>
<dbReference type="PANTHER" id="PTHR37822">
    <property type="entry name" value="SPORE PHOTOPRODUCT LYASE-RELATED"/>
    <property type="match status" value="1"/>
</dbReference>
<dbReference type="EMBL" id="CAKP01000046">
    <property type="protein sequence ID" value="CCJ33019.1"/>
    <property type="molecule type" value="Genomic_DNA"/>
</dbReference>
<dbReference type="PANTHER" id="PTHR37822:SF2">
    <property type="entry name" value="SPORE PHOTOPRODUCT LYASE"/>
    <property type="match status" value="1"/>
</dbReference>
<gene>
    <name evidence="1" type="ORF">CAAU_0935</name>
</gene>
<dbReference type="GO" id="GO:1904047">
    <property type="term" value="F:S-adenosyl-L-methionine binding"/>
    <property type="evidence" value="ECO:0007669"/>
    <property type="project" value="TreeGrafter"/>
</dbReference>
<sequence length="331" mass="39518">MKSSELYLNSFSHIYVERDVFEYEKTTDILRKVVNGQVIVIDNYKDVFNRPKQDFLLQKKSQKLILAKKRDEFLYKGSELCENFGYKHFFYTSNILNCIYDCEYCYLRGLYNSSNIVIFVNIEDFFRAIDEETKDKKIYVALSYDSDILAFEGLTGFCNDYIDYAKKNKNVLFEIRTKSSNFNFIAKLDIPENVILAWTLLPDDVIKFYENKTPSLDLRLKDIKAAQSKGLRVRLSIEPIIKVRNFEKIYKDFIEKVFKELDKNLIRDINVGAFRMSKEHIKRIRKLNPYSKIFSYKFVNKEGYVSYDDEENLREFIISELKKYIEEEKIY</sequence>
<comment type="caution">
    <text evidence="1">The sequence shown here is derived from an EMBL/GenBank/DDBJ whole genome shotgun (WGS) entry which is preliminary data.</text>
</comment>
<dbReference type="STRING" id="857293.CAAU_0935"/>
<keyword evidence="2" id="KW-1185">Reference proteome</keyword>
<accession>I7K636</accession>
<evidence type="ECO:0000313" key="1">
    <source>
        <dbReference type="EMBL" id="CCJ33019.1"/>
    </source>
</evidence>
<dbReference type="GO" id="GO:0042601">
    <property type="term" value="C:endospore-forming forespore"/>
    <property type="evidence" value="ECO:0007669"/>
    <property type="project" value="TreeGrafter"/>
</dbReference>
<keyword evidence="1" id="KW-0456">Lyase</keyword>
<proteinExistence type="predicted"/>
<dbReference type="Gene3D" id="3.80.30.30">
    <property type="match status" value="1"/>
</dbReference>
<dbReference type="Gene3D" id="3.40.50.12110">
    <property type="match status" value="1"/>
</dbReference>
<dbReference type="eggNOG" id="COG1533">
    <property type="taxonomic scope" value="Bacteria"/>
</dbReference>
<dbReference type="Pfam" id="PF20903">
    <property type="entry name" value="SPL"/>
    <property type="match status" value="1"/>
</dbReference>
<dbReference type="AlphaFoldDB" id="I7K636"/>
<dbReference type="GO" id="GO:0051539">
    <property type="term" value="F:4 iron, 4 sulfur cluster binding"/>
    <property type="evidence" value="ECO:0007669"/>
    <property type="project" value="TreeGrafter"/>
</dbReference>
<dbReference type="GO" id="GO:0003913">
    <property type="term" value="F:DNA photolyase activity"/>
    <property type="evidence" value="ECO:0007669"/>
    <property type="project" value="TreeGrafter"/>
</dbReference>
<reference evidence="1 2" key="1">
    <citation type="journal article" date="2011" name="J. Bacteriol.">
        <title>Draft genome sequence of Caloramator australicus strain RC3T, a thermoanaerobe from the Great Artesian Basin of Australia.</title>
        <authorList>
            <person name="Ogg C.D."/>
            <person name="Patel B.K.C."/>
        </authorList>
    </citation>
    <scope>NUCLEOTIDE SEQUENCE [LARGE SCALE GENOMIC DNA]</scope>
    <source>
        <strain evidence="1 2">RC3</strain>
    </source>
</reference>